<evidence type="ECO:0000256" key="2">
    <source>
        <dbReference type="SAM" id="SignalP"/>
    </source>
</evidence>
<evidence type="ECO:0000313" key="3">
    <source>
        <dbReference type="EMBL" id="MBK1698504.1"/>
    </source>
</evidence>
<dbReference type="AlphaFoldDB" id="A0A934V208"/>
<evidence type="ECO:0000256" key="1">
    <source>
        <dbReference type="SAM" id="MobiDB-lite"/>
    </source>
</evidence>
<gene>
    <name evidence="3" type="ORF">CKO21_14745</name>
</gene>
<feature type="chain" id="PRO_5038126520" evidence="2">
    <location>
        <begin position="33"/>
        <end position="279"/>
    </location>
</feature>
<dbReference type="RefSeq" id="WP_027289512.1">
    <property type="nucleotide sequence ID" value="NZ_NRRE01000028.1"/>
</dbReference>
<dbReference type="Proteomes" id="UP000778970">
    <property type="component" value="Unassembled WGS sequence"/>
</dbReference>
<evidence type="ECO:0000313" key="4">
    <source>
        <dbReference type="Proteomes" id="UP000778970"/>
    </source>
</evidence>
<dbReference type="Pfam" id="PF17038">
    <property type="entry name" value="CBP_BcsN"/>
    <property type="match status" value="1"/>
</dbReference>
<protein>
    <submittedName>
        <fullName evidence="3">Cellulose biosynthesis protein BcsN</fullName>
    </submittedName>
</protein>
<reference evidence="3" key="1">
    <citation type="submission" date="2017-08" db="EMBL/GenBank/DDBJ databases">
        <authorList>
            <person name="Imhoff J.F."/>
            <person name="Rahn T."/>
            <person name="Kuenzel S."/>
            <person name="Neulinger S.C."/>
        </authorList>
    </citation>
    <scope>NUCLEOTIDE SEQUENCE</scope>
    <source>
        <strain evidence="3">DSM 9154</strain>
    </source>
</reference>
<organism evidence="3 4">
    <name type="scientific">Rhodovibrio salinarum</name>
    <dbReference type="NCBI Taxonomy" id="1087"/>
    <lineage>
        <taxon>Bacteria</taxon>
        <taxon>Pseudomonadati</taxon>
        <taxon>Pseudomonadota</taxon>
        <taxon>Alphaproteobacteria</taxon>
        <taxon>Rhodospirillales</taxon>
        <taxon>Rhodovibrionaceae</taxon>
        <taxon>Rhodovibrio</taxon>
    </lineage>
</organism>
<keyword evidence="2" id="KW-0732">Signal</keyword>
<feature type="region of interest" description="Disordered" evidence="1">
    <location>
        <begin position="248"/>
        <end position="279"/>
    </location>
</feature>
<comment type="caution">
    <text evidence="3">The sequence shown here is derived from an EMBL/GenBank/DDBJ whole genome shotgun (WGS) entry which is preliminary data.</text>
</comment>
<dbReference type="EMBL" id="NRRE01000028">
    <property type="protein sequence ID" value="MBK1698504.1"/>
    <property type="molecule type" value="Genomic_DNA"/>
</dbReference>
<dbReference type="InterPro" id="IPR031482">
    <property type="entry name" value="CBP_BcsN"/>
</dbReference>
<feature type="compositionally biased region" description="Polar residues" evidence="1">
    <location>
        <begin position="257"/>
        <end position="270"/>
    </location>
</feature>
<accession>A0A934V208</accession>
<sequence length="279" mass="30536">MPWPWFASTRARPTLGGLAACALLGLTLAACTAPQRYEDRREAVAPLWQQAAPADTVFEIVAPSSGTSAAQSSEPAESDARPELTAIRGFVRVYDFGESHRLILSNNTSIPGSNEVIAHLRPPRPGLVSSLSRPEIRTRVPSIQPDREWLHSEIQEQFPTDYTASGVRTAQNAYGDYAYVVLTGDGDATCLLAWQRLVEGQSEVFLPRGLSSVFTTLRYCDAAQPPSRIAQVFQRIQLDFLAARPGGDAGRLPSRWGQETPSPQGRNGRSNDPYWLPGF</sequence>
<feature type="signal peptide" evidence="2">
    <location>
        <begin position="1"/>
        <end position="32"/>
    </location>
</feature>
<name>A0A934V208_9PROT</name>
<keyword evidence="4" id="KW-1185">Reference proteome</keyword>
<proteinExistence type="predicted"/>
<reference evidence="3" key="2">
    <citation type="journal article" date="2020" name="Microorganisms">
        <title>Osmotic Adaptation and Compatible Solute Biosynthesis of Phototrophic Bacteria as Revealed from Genome Analyses.</title>
        <authorList>
            <person name="Imhoff J.F."/>
            <person name="Rahn T."/>
            <person name="Kunzel S."/>
            <person name="Keller A."/>
            <person name="Neulinger S.C."/>
        </authorList>
    </citation>
    <scope>NUCLEOTIDE SEQUENCE</scope>
    <source>
        <strain evidence="3">DSM 9154</strain>
    </source>
</reference>